<dbReference type="Pfam" id="PF23936">
    <property type="entry name" value="HB_ELP1"/>
    <property type="match status" value="1"/>
</dbReference>
<dbReference type="EMBL" id="CAKXYY010000009">
    <property type="protein sequence ID" value="CAH2353040.1"/>
    <property type="molecule type" value="Genomic_DNA"/>
</dbReference>
<dbReference type="SUPFAM" id="SSF50978">
    <property type="entry name" value="WD40 repeat-like"/>
    <property type="match status" value="1"/>
</dbReference>
<reference evidence="13" key="1">
    <citation type="submission" date="2022-03" db="EMBL/GenBank/DDBJ databases">
        <authorList>
            <person name="Legras J.-L."/>
            <person name="Devillers H."/>
            <person name="Grondin C."/>
        </authorList>
    </citation>
    <scope>NUCLEOTIDE SEQUENCE</scope>
    <source>
        <strain evidence="13">CLIB 1423</strain>
    </source>
</reference>
<dbReference type="Pfam" id="PF23797">
    <property type="entry name" value="Beta-prop_ELP1_2nd"/>
    <property type="match status" value="1"/>
</dbReference>
<dbReference type="GO" id="GO:0033588">
    <property type="term" value="C:elongator holoenzyme complex"/>
    <property type="evidence" value="ECO:0007669"/>
    <property type="project" value="InterPro"/>
</dbReference>
<feature type="domain" description="ELP1 N-terminal second beta-propeller" evidence="9">
    <location>
        <begin position="427"/>
        <end position="717"/>
    </location>
</feature>
<evidence type="ECO:0000256" key="3">
    <source>
        <dbReference type="ARBA" id="ARBA00022490"/>
    </source>
</evidence>
<dbReference type="GO" id="GO:0005634">
    <property type="term" value="C:nucleus"/>
    <property type="evidence" value="ECO:0007669"/>
    <property type="project" value="UniProtKB-SubCell"/>
</dbReference>
<feature type="domain" description="ELP1 three-helical bundle" evidence="12">
    <location>
        <begin position="1176"/>
        <end position="1333"/>
    </location>
</feature>
<keyword evidence="4" id="KW-0819">tRNA processing</keyword>
<dbReference type="InterPro" id="IPR015943">
    <property type="entry name" value="WD40/YVTN_repeat-like_dom_sf"/>
</dbReference>
<comment type="function">
    <text evidence="6">Component of the elongator complex which is required for multiple tRNA modifications, including mcm5U (5-methoxycarbonylmethyl uridine), mcm5s2U (5-methoxycarbonylmethyl-2-thiouridine), and ncm5U (5-carbamoylmethyl uridine). The elongator complex catalyzes formation of carboxymethyluridine in the wobble base at position 34 in tRNAs.</text>
</comment>
<feature type="domain" description="ELP1 alpha-solenoid" evidence="11">
    <location>
        <begin position="741"/>
        <end position="836"/>
    </location>
</feature>
<evidence type="ECO:0000259" key="8">
    <source>
        <dbReference type="Pfam" id="PF04762"/>
    </source>
</evidence>
<evidence type="ECO:0000256" key="6">
    <source>
        <dbReference type="PIRNR" id="PIRNR017233"/>
    </source>
</evidence>
<dbReference type="GO" id="GO:0005829">
    <property type="term" value="C:cytosol"/>
    <property type="evidence" value="ECO:0007669"/>
    <property type="project" value="TreeGrafter"/>
</dbReference>
<dbReference type="SUPFAM" id="SSF69322">
    <property type="entry name" value="Tricorn protease domain 2"/>
    <property type="match status" value="1"/>
</dbReference>
<feature type="domain" description="ELP1 alpha-solenoid" evidence="11">
    <location>
        <begin position="866"/>
        <end position="979"/>
    </location>
</feature>
<evidence type="ECO:0000256" key="7">
    <source>
        <dbReference type="SAM" id="MobiDB-lite"/>
    </source>
</evidence>
<proteinExistence type="inferred from homology"/>
<dbReference type="Pfam" id="PF04762">
    <property type="entry name" value="Beta-prop_ELP1_1st"/>
    <property type="match status" value="1"/>
</dbReference>
<comment type="caution">
    <text evidence="13">The sequence shown here is derived from an EMBL/GenBank/DDBJ whole genome shotgun (WGS) entry which is preliminary data.</text>
</comment>
<dbReference type="InterPro" id="IPR056166">
    <property type="entry name" value="TPR_ELP1"/>
</dbReference>
<dbReference type="Pfam" id="PF23878">
    <property type="entry name" value="TPR_ELP1"/>
    <property type="match status" value="1"/>
</dbReference>
<feature type="region of interest" description="Disordered" evidence="7">
    <location>
        <begin position="1233"/>
        <end position="1267"/>
    </location>
</feature>
<dbReference type="InterPro" id="IPR006849">
    <property type="entry name" value="Elp1"/>
</dbReference>
<evidence type="ECO:0000256" key="1">
    <source>
        <dbReference type="ARBA" id="ARBA00005043"/>
    </source>
</evidence>
<feature type="domain" description="ELP1 first N-terminal beta-propeller" evidence="8">
    <location>
        <begin position="1"/>
        <end position="379"/>
    </location>
</feature>
<evidence type="ECO:0000259" key="11">
    <source>
        <dbReference type="Pfam" id="PF23925"/>
    </source>
</evidence>
<evidence type="ECO:0000313" key="14">
    <source>
        <dbReference type="Proteomes" id="UP000837801"/>
    </source>
</evidence>
<dbReference type="InterPro" id="IPR056169">
    <property type="entry name" value="HB_ELP1"/>
</dbReference>
<keyword evidence="14" id="KW-1185">Reference proteome</keyword>
<organism evidence="13 14">
    <name type="scientific">[Candida] railenensis</name>
    <dbReference type="NCBI Taxonomy" id="45579"/>
    <lineage>
        <taxon>Eukaryota</taxon>
        <taxon>Fungi</taxon>
        <taxon>Dikarya</taxon>
        <taxon>Ascomycota</taxon>
        <taxon>Saccharomycotina</taxon>
        <taxon>Pichiomycetes</taxon>
        <taxon>Debaryomycetaceae</taxon>
        <taxon>Kurtzmaniella</taxon>
    </lineage>
</organism>
<evidence type="ECO:0000256" key="2">
    <source>
        <dbReference type="ARBA" id="ARBA00006086"/>
    </source>
</evidence>
<accession>A0A9P0QQI0</accession>
<dbReference type="OrthoDB" id="40048at2759"/>
<feature type="domain" description="ELP1 TPR" evidence="10">
    <location>
        <begin position="987"/>
        <end position="1146"/>
    </location>
</feature>
<keyword evidence="3 6" id="KW-0963">Cytoplasm</keyword>
<protein>
    <recommendedName>
        <fullName evidence="5 6">Elongator complex protein 1</fullName>
    </recommendedName>
</protein>
<evidence type="ECO:0000259" key="9">
    <source>
        <dbReference type="Pfam" id="PF23797"/>
    </source>
</evidence>
<dbReference type="InterPro" id="IPR056167">
    <property type="entry name" value="A-sol_ELP1"/>
</dbReference>
<dbReference type="PIRSF" id="PIRSF017233">
    <property type="entry name" value="IKAP"/>
    <property type="match status" value="1"/>
</dbReference>
<dbReference type="GO" id="GO:0000049">
    <property type="term" value="F:tRNA binding"/>
    <property type="evidence" value="ECO:0007669"/>
    <property type="project" value="TreeGrafter"/>
</dbReference>
<dbReference type="PANTHER" id="PTHR12747:SF0">
    <property type="entry name" value="ELONGATOR COMPLEX PROTEIN 1"/>
    <property type="match status" value="1"/>
</dbReference>
<dbReference type="InterPro" id="IPR056165">
    <property type="entry name" value="Beta-prop_ELP1_2nd"/>
</dbReference>
<gene>
    <name evidence="13" type="ORF">CLIB1423_09S01464</name>
</gene>
<dbReference type="PANTHER" id="PTHR12747">
    <property type="entry name" value="ELONGATOR COMPLEX PROTEIN 1"/>
    <property type="match status" value="1"/>
</dbReference>
<dbReference type="InterPro" id="IPR056164">
    <property type="entry name" value="Beta-prop_ELP1_1st"/>
</dbReference>
<comment type="pathway">
    <text evidence="1">tRNA modification; 5-methoxycarbonylmethyl-2-thiouridine-tRNA biosynthesis.</text>
</comment>
<evidence type="ECO:0000313" key="13">
    <source>
        <dbReference type="EMBL" id="CAH2353040.1"/>
    </source>
</evidence>
<evidence type="ECO:0000259" key="12">
    <source>
        <dbReference type="Pfam" id="PF23936"/>
    </source>
</evidence>
<dbReference type="InterPro" id="IPR036322">
    <property type="entry name" value="WD40_repeat_dom_sf"/>
</dbReference>
<evidence type="ECO:0000256" key="4">
    <source>
        <dbReference type="ARBA" id="ARBA00022694"/>
    </source>
</evidence>
<dbReference type="Proteomes" id="UP000837801">
    <property type="component" value="Unassembled WGS sequence"/>
</dbReference>
<sequence>MRNLVTLNRGKIAPESRTYPDLLVVDAVFDSVTDSITYILSSLESGMIEVQQFMKTGEVNVLASFPAPVQQAKQENEQEIDILSFNHFVDTCQLIFVFKGGDIITATYDPAQPDPETTIVEIVGSIDVGLLASTWSPDEETLSIVTGELNVILLSRQFEPIHERKLNPKDVYISEEKHVSVGWGKKETQFTGKGMREKERERDLLRDPTVSVVEKGVLSDFDSQAVSISWRGDCEYFAISTIEPVLVDETQEKLHDRRVIRVFTRDGELDSVSEAVDGLEHNVSWKPQGSLIASTQRHMKEDEDTGESYPCLDLVFYERNGLRHGEFDTRLDPVTGEVSNLHWSCDSEVLAFQLDDKVQLWTTKNYHWYLKQEITVPEGILFLKFHSEKPLHLMIGSKKGRIEVIDLTTKITTGPTTLGKDEGMVMVVDGSTMKLTPLAIANVPPPISFREIDIPSNNNITDIASGETNQIFAALSSNNEIHLVSMDLKSKTKQPKIIGHIESYNLIETEDEFAKQIAFAHDNLLAVVVDNTFGSRVVLFDVTDPAEPMIVDNHDINSKVVLIKSQSDFEAIAFETIDGRVFQIGGIEESTPKEVTRFPQLCRDFELAYVENNDESNFVAFGISVNGKLFANDKQVASAVTSLKITESHILFTTAQSQLCFIHLKSADGNFEYDIFQQAQQAQLQQQQQQQLMDPKNHTNIAIDERMRMIERGSILISAMPSKYSVVLEAPRGNLETICPRIMVLSGVRKFIKALKYKEAFLACRTHRIDLDILHDYDPELFFNNLENFVNQIKKVEHLDLFVSCLHEEDVAKTKYRDTVDEANDDQALLESKVEQLMISQKSQSPSPAPAPPTQNTLKKMIINSRDESKDPSSKINRICEGILSVLVKPEYFSTYLQTIITAYACEKPANLEGALELISNIKDNEDQVDQTVTHLCFLQDINKIYNTALGIYNVKLALVIAQKSQKDPKEYLPFLQNLHVQDELRRKFLIDDFLKKYEKALSWLFEMGESAYDEFDDFVCQHDLYKNALSIYRYDNERSNVILQLYAEDLNAKQQFAEAGLTFEYLGKWDDALENYILAKKWREALNIVQSDSHKEKLQSTCDNLISSLTEEHKYKDAAEIEFYFLGHIEEAVKLYCKNYCYEEAILLSNKEGRSELITEIVDVQLGEGFGVIAELLADCKSQMNSQLRRLRELRQKKQEDPYSFYGIPNDDLDTPDNVSIAASETSTTPSFFTRYTGKTSGTAKTGVSRKSSKNRKREERKRAKGRKGTIYEEEYLIKSVGRLLERLDQTETDAVRLIEGLIRRHSKEQAYQIQKNWIELTDFLKENIVEIHNMSERDRERIDDNGEVYLMDEIPVPKIREFPKKATLDY</sequence>
<dbReference type="GO" id="GO:0002926">
    <property type="term" value="P:tRNA wobble base 5-methoxycarbonylmethyl-2-thiouridinylation"/>
    <property type="evidence" value="ECO:0007669"/>
    <property type="project" value="TreeGrafter"/>
</dbReference>
<name>A0A9P0QQI0_9ASCO</name>
<evidence type="ECO:0000259" key="10">
    <source>
        <dbReference type="Pfam" id="PF23878"/>
    </source>
</evidence>
<dbReference type="Pfam" id="PF23925">
    <property type="entry name" value="A-sol_ELP1"/>
    <property type="match status" value="2"/>
</dbReference>
<comment type="subcellular location">
    <subcellularLocation>
        <location evidence="6">Cytoplasm</location>
    </subcellularLocation>
    <subcellularLocation>
        <location evidence="6">Nucleus</location>
    </subcellularLocation>
</comment>
<feature type="compositionally biased region" description="Polar residues" evidence="7">
    <location>
        <begin position="1233"/>
        <end position="1247"/>
    </location>
</feature>
<comment type="similarity">
    <text evidence="2 6">Belongs to the ELP1/IKA1 family.</text>
</comment>
<keyword evidence="6" id="KW-0539">Nucleus</keyword>
<dbReference type="Gene3D" id="2.130.10.10">
    <property type="entry name" value="YVTN repeat-like/Quinoprotein amine dehydrogenase"/>
    <property type="match status" value="1"/>
</dbReference>
<evidence type="ECO:0000256" key="5">
    <source>
        <dbReference type="ARBA" id="ARBA00029535"/>
    </source>
</evidence>